<dbReference type="GO" id="GO:0006364">
    <property type="term" value="P:rRNA processing"/>
    <property type="evidence" value="ECO:0007669"/>
    <property type="project" value="TreeGrafter"/>
</dbReference>
<comment type="caution">
    <text evidence="7">The sequence shown here is derived from an EMBL/GenBank/DDBJ whole genome shotgun (WGS) entry which is preliminary data.</text>
</comment>
<dbReference type="SUPFAM" id="SSF48371">
    <property type="entry name" value="ARM repeat"/>
    <property type="match status" value="1"/>
</dbReference>
<feature type="region of interest" description="Disordered" evidence="5">
    <location>
        <begin position="665"/>
        <end position="707"/>
    </location>
</feature>
<keyword evidence="8" id="KW-1185">Reference proteome</keyword>
<protein>
    <recommendedName>
        <fullName evidence="3">Pre-rRNA-processing protein RIX1</fullName>
    </recommendedName>
</protein>
<evidence type="ECO:0000256" key="4">
    <source>
        <dbReference type="ARBA" id="ARBA00023242"/>
    </source>
</evidence>
<evidence type="ECO:0000313" key="7">
    <source>
        <dbReference type="EMBL" id="KAG0270485.1"/>
    </source>
</evidence>
<feature type="region of interest" description="Disordered" evidence="5">
    <location>
        <begin position="785"/>
        <end position="848"/>
    </location>
</feature>
<dbReference type="EMBL" id="JAAAJB010000004">
    <property type="protein sequence ID" value="KAG0270485.1"/>
    <property type="molecule type" value="Genomic_DNA"/>
</dbReference>
<feature type="compositionally biased region" description="Acidic residues" evidence="5">
    <location>
        <begin position="677"/>
        <end position="707"/>
    </location>
</feature>
<comment type="subcellular location">
    <subcellularLocation>
        <location evidence="1">Nucleus</location>
    </subcellularLocation>
</comment>
<evidence type="ECO:0000256" key="1">
    <source>
        <dbReference type="ARBA" id="ARBA00004123"/>
    </source>
</evidence>
<accession>A0A9P6UDE6</accession>
<feature type="region of interest" description="Disordered" evidence="5">
    <location>
        <begin position="735"/>
        <end position="755"/>
    </location>
</feature>
<organism evidence="7 8">
    <name type="scientific">Actinomortierella ambigua</name>
    <dbReference type="NCBI Taxonomy" id="1343610"/>
    <lineage>
        <taxon>Eukaryota</taxon>
        <taxon>Fungi</taxon>
        <taxon>Fungi incertae sedis</taxon>
        <taxon>Mucoromycota</taxon>
        <taxon>Mortierellomycotina</taxon>
        <taxon>Mortierellomycetes</taxon>
        <taxon>Mortierellales</taxon>
        <taxon>Mortierellaceae</taxon>
        <taxon>Actinomortierella</taxon>
    </lineage>
</organism>
<evidence type="ECO:0000256" key="5">
    <source>
        <dbReference type="SAM" id="MobiDB-lite"/>
    </source>
</evidence>
<evidence type="ECO:0000256" key="3">
    <source>
        <dbReference type="ARBA" id="ARBA00021502"/>
    </source>
</evidence>
<feature type="compositionally biased region" description="Acidic residues" evidence="5">
    <location>
        <begin position="823"/>
        <end position="848"/>
    </location>
</feature>
<dbReference type="PANTHER" id="PTHR34105">
    <property type="entry name" value="PROLINE-, GLUTAMIC ACID- AND LEUCINE-RICH PROTEIN 1"/>
    <property type="match status" value="1"/>
</dbReference>
<keyword evidence="4" id="KW-0539">Nucleus</keyword>
<dbReference type="OrthoDB" id="20900at2759"/>
<feature type="domain" description="Pre-rRNA-processing protein RIX1 N-terminal" evidence="6">
    <location>
        <begin position="15"/>
        <end position="179"/>
    </location>
</feature>
<dbReference type="Proteomes" id="UP000807716">
    <property type="component" value="Unassembled WGS sequence"/>
</dbReference>
<dbReference type="InterPro" id="IPR016024">
    <property type="entry name" value="ARM-type_fold"/>
</dbReference>
<dbReference type="GO" id="GO:0005634">
    <property type="term" value="C:nucleus"/>
    <property type="evidence" value="ECO:0007669"/>
    <property type="project" value="UniProtKB-SubCell"/>
</dbReference>
<feature type="compositionally biased region" description="Low complexity" evidence="5">
    <location>
        <begin position="785"/>
        <end position="801"/>
    </location>
</feature>
<dbReference type="Pfam" id="PF08167">
    <property type="entry name" value="RIX1"/>
    <property type="match status" value="1"/>
</dbReference>
<reference evidence="7" key="1">
    <citation type="journal article" date="2020" name="Fungal Divers.">
        <title>Resolving the Mortierellaceae phylogeny through synthesis of multi-gene phylogenetics and phylogenomics.</title>
        <authorList>
            <person name="Vandepol N."/>
            <person name="Liber J."/>
            <person name="Desiro A."/>
            <person name="Na H."/>
            <person name="Kennedy M."/>
            <person name="Barry K."/>
            <person name="Grigoriev I.V."/>
            <person name="Miller A.N."/>
            <person name="O'Donnell K."/>
            <person name="Stajich J.E."/>
            <person name="Bonito G."/>
        </authorList>
    </citation>
    <scope>NUCLEOTIDE SEQUENCE</scope>
    <source>
        <strain evidence="7">BC1065</strain>
    </source>
</reference>
<dbReference type="AlphaFoldDB" id="A0A9P6UDE6"/>
<dbReference type="PANTHER" id="PTHR34105:SF1">
    <property type="entry name" value="PROLINE-, GLUTAMIC ACID- AND LEUCINE-RICH PROTEIN 1"/>
    <property type="match status" value="1"/>
</dbReference>
<evidence type="ECO:0000259" key="6">
    <source>
        <dbReference type="Pfam" id="PF08167"/>
    </source>
</evidence>
<evidence type="ECO:0000256" key="2">
    <source>
        <dbReference type="ARBA" id="ARBA00010511"/>
    </source>
</evidence>
<proteinExistence type="inferred from homology"/>
<feature type="region of interest" description="Disordered" evidence="5">
    <location>
        <begin position="470"/>
        <end position="510"/>
    </location>
</feature>
<comment type="similarity">
    <text evidence="2">Belongs to the RIX1/PELP1 family.</text>
</comment>
<sequence>MSHVILASPANLLHTLLRNYLRDDATVKDHVPLVLETISHYKLLQDKNTNDQHKIWAQRLRSLLESQQTGARWAGACFVRITMQQSHALFADHVRTWATLLVGILSRPESTTTVEATISTLIDLFERTAKRPDLQSDITSKFLQDFHRHLLTHIGKKELLPTIFRAFTSSFIHFPTTSRGRSKGGPISEIKEFKTGHKDADAKTIDNIEKLCIAYLDGRFEHEPELVKAAATCLASVHFTNSSKPEERAEFWRSNVQDIIKLMHLCLNGLYTTVEDKVDETQLTVKNSNYSNMSALAKDPAQQYPLLTGRFTSLATGLAAFLTCATPYPVAIPMKSILTLLARVYDVSSKRAMSDSHGLDRDDYFTLMVLVPALHLAANKMLKTLIAVAEDHLVPHMSVLARISTQGLRHNASSRMLRASTYDLIEACIRAFGYPYIKRLQDPLMAALLDDLRMPSSRVLNPLELGAASSSTAGQAGHRQQNNWRQKGGASGGKHNKGGRSQDGATAAAGATQEDIVSPQVFAAALSVLSVVFTTAGPNLAAATRASADTLLVTHLLNSQHQANPIEQVDYPFYTPVIRASLYRLLVASLSAPGDTLSSLLSLSVGIFKTGLMDPECHVRDVCSLALTTCDLLMHSRLPPMQRARTIQKKGDKAVQDPAMAVFGGFEAPGAVKAEPTEEEDEEEEEEEEEEEMEDDTPTQEQAEVDGEDVDMEESIAAVAPQVSMTAFKAAASVSKADDISSTDKFNNTSSTVSTTVATKTVLSEQTSTATFATTVTTTTSLAAAATEATAASSSKSEPTTVEPSVATRLVQEAQHAHGINKDDDDDSDDAMPEIDMGEGESDEDDDE</sequence>
<evidence type="ECO:0000313" key="8">
    <source>
        <dbReference type="Proteomes" id="UP000807716"/>
    </source>
</evidence>
<name>A0A9P6UDE6_9FUNG</name>
<dbReference type="InterPro" id="IPR012583">
    <property type="entry name" value="RIX1_N"/>
</dbReference>
<gene>
    <name evidence="7" type="ORF">DFQ27_005563</name>
</gene>